<dbReference type="GO" id="GO:0008033">
    <property type="term" value="P:tRNA processing"/>
    <property type="evidence" value="ECO:0007669"/>
    <property type="project" value="UniProtKB-KW"/>
</dbReference>
<dbReference type="SMART" id="SM01144">
    <property type="entry name" value="DTW"/>
    <property type="match status" value="1"/>
</dbReference>
<keyword evidence="10" id="KW-1185">Reference proteome</keyword>
<keyword evidence="2" id="KW-0808">Transferase</keyword>
<evidence type="ECO:0000256" key="5">
    <source>
        <dbReference type="ARBA" id="ARBA00034489"/>
    </source>
</evidence>
<keyword evidence="4" id="KW-0819">tRNA processing</keyword>
<sequence length="340" mass="37208">MPAVPSFIESSIPTKREYDEYVRSLSASSSTKAASHARHRALGLGWSASAALLASLRAQSAPPAALYAAVSAASLSRRLAEHPSRCPRCWHDASQRCICARLASSLALSLPVRALILVHYKEYFKASDDAKLLAAMLAPRHARLLVFPRDLPQLHAELRDDPAHTLLLWPAPDAATLPQWRRALPRASPWREEAAASEEKPFLRVVLLDAVYRNARTMFRHLHKHAEGQPPPVHVALHPKTLSVYKRAQQGYAQASAATVAKSNDPEALRVCTVEAFALLLEELGEPPEVPRLLVDGVVINNEALECLASVSPNPPGRRARRRQQQLADAPADTPATPTE</sequence>
<dbReference type="InterPro" id="IPR005636">
    <property type="entry name" value="DTW"/>
</dbReference>
<protein>
    <recommendedName>
        <fullName evidence="1">tRNA-uridine aminocarboxypropyltransferase</fullName>
        <ecNumber evidence="1">2.5.1.25</ecNumber>
    </recommendedName>
</protein>
<dbReference type="InterPro" id="IPR039262">
    <property type="entry name" value="DTWD2/TAPT"/>
</dbReference>
<dbReference type="EC" id="2.5.1.25" evidence="1"/>
<dbReference type="PANTHER" id="PTHR21392:SF0">
    <property type="entry name" value="TRNA-URIDINE AMINOCARBOXYPROPYLTRANSFERASE 2"/>
    <property type="match status" value="1"/>
</dbReference>
<evidence type="ECO:0000256" key="3">
    <source>
        <dbReference type="ARBA" id="ARBA00022691"/>
    </source>
</evidence>
<evidence type="ECO:0000313" key="9">
    <source>
        <dbReference type="EMBL" id="KAL1495598.1"/>
    </source>
</evidence>
<dbReference type="PANTHER" id="PTHR21392">
    <property type="entry name" value="TRNA-URIDINE AMINOCARBOXYPROPYLTRANSFERASE 2"/>
    <property type="match status" value="1"/>
</dbReference>
<organism evidence="9 10">
    <name type="scientific">Prymnesium parvum</name>
    <name type="common">Toxic golden alga</name>
    <dbReference type="NCBI Taxonomy" id="97485"/>
    <lineage>
        <taxon>Eukaryota</taxon>
        <taxon>Haptista</taxon>
        <taxon>Haptophyta</taxon>
        <taxon>Prymnesiophyceae</taxon>
        <taxon>Prymnesiales</taxon>
        <taxon>Prymnesiaceae</taxon>
        <taxon>Prymnesium</taxon>
    </lineage>
</organism>
<dbReference type="Proteomes" id="UP001515480">
    <property type="component" value="Unassembled WGS sequence"/>
</dbReference>
<proteinExistence type="inferred from homology"/>
<reference evidence="9 10" key="1">
    <citation type="journal article" date="2024" name="Science">
        <title>Giant polyketide synthase enzymes in the biosynthesis of giant marine polyether toxins.</title>
        <authorList>
            <person name="Fallon T.R."/>
            <person name="Shende V.V."/>
            <person name="Wierzbicki I.H."/>
            <person name="Pendleton A.L."/>
            <person name="Watervoot N.F."/>
            <person name="Auber R.P."/>
            <person name="Gonzalez D.J."/>
            <person name="Wisecaver J.H."/>
            <person name="Moore B.S."/>
        </authorList>
    </citation>
    <scope>NUCLEOTIDE SEQUENCE [LARGE SCALE GENOMIC DNA]</scope>
    <source>
        <strain evidence="9 10">12B1</strain>
    </source>
</reference>
<evidence type="ECO:0000313" key="10">
    <source>
        <dbReference type="Proteomes" id="UP001515480"/>
    </source>
</evidence>
<evidence type="ECO:0000256" key="1">
    <source>
        <dbReference type="ARBA" id="ARBA00012386"/>
    </source>
</evidence>
<evidence type="ECO:0000256" key="6">
    <source>
        <dbReference type="ARBA" id="ARBA00048718"/>
    </source>
</evidence>
<comment type="similarity">
    <text evidence="5">Belongs to the TDD superfamily. DTWD2 family.</text>
</comment>
<dbReference type="GO" id="GO:0016432">
    <property type="term" value="F:tRNA-uridine aminocarboxypropyltransferase activity"/>
    <property type="evidence" value="ECO:0007669"/>
    <property type="project" value="UniProtKB-EC"/>
</dbReference>
<feature type="region of interest" description="Disordered" evidence="7">
    <location>
        <begin position="311"/>
        <end position="340"/>
    </location>
</feature>
<comment type="caution">
    <text evidence="9">The sequence shown here is derived from an EMBL/GenBank/DDBJ whole genome shotgun (WGS) entry which is preliminary data.</text>
</comment>
<feature type="domain" description="DTW" evidence="8">
    <location>
        <begin position="82"/>
        <end position="309"/>
    </location>
</feature>
<dbReference type="EMBL" id="JBGBPQ010000032">
    <property type="protein sequence ID" value="KAL1495598.1"/>
    <property type="molecule type" value="Genomic_DNA"/>
</dbReference>
<comment type="catalytic activity">
    <reaction evidence="6">
        <text>a uridine in tRNA + S-adenosyl-L-methionine = a 3-[(3S)-3-amino-3-carboxypropyl]uridine in tRNA + S-methyl-5'-thioadenosine + H(+)</text>
        <dbReference type="Rhea" id="RHEA:62432"/>
        <dbReference type="Rhea" id="RHEA-COMP:13339"/>
        <dbReference type="Rhea" id="RHEA-COMP:16092"/>
        <dbReference type="ChEBI" id="CHEBI:15378"/>
        <dbReference type="ChEBI" id="CHEBI:17509"/>
        <dbReference type="ChEBI" id="CHEBI:59789"/>
        <dbReference type="ChEBI" id="CHEBI:65315"/>
        <dbReference type="ChEBI" id="CHEBI:82930"/>
        <dbReference type="EC" id="2.5.1.25"/>
    </reaction>
</comment>
<keyword evidence="3" id="KW-0949">S-adenosyl-L-methionine</keyword>
<evidence type="ECO:0000256" key="7">
    <source>
        <dbReference type="SAM" id="MobiDB-lite"/>
    </source>
</evidence>
<dbReference type="Pfam" id="PF03942">
    <property type="entry name" value="DTW"/>
    <property type="match status" value="1"/>
</dbReference>
<evidence type="ECO:0000256" key="2">
    <source>
        <dbReference type="ARBA" id="ARBA00022679"/>
    </source>
</evidence>
<gene>
    <name evidence="9" type="ORF">AB1Y20_016958</name>
</gene>
<evidence type="ECO:0000256" key="4">
    <source>
        <dbReference type="ARBA" id="ARBA00022694"/>
    </source>
</evidence>
<name>A0AB34ICH2_PRYPA</name>
<accession>A0AB34ICH2</accession>
<dbReference type="AlphaFoldDB" id="A0AB34ICH2"/>
<evidence type="ECO:0000259" key="8">
    <source>
        <dbReference type="SMART" id="SM01144"/>
    </source>
</evidence>
<feature type="compositionally biased region" description="Low complexity" evidence="7">
    <location>
        <begin position="325"/>
        <end position="340"/>
    </location>
</feature>